<evidence type="ECO:0000313" key="2">
    <source>
        <dbReference type="Proteomes" id="UP000006038"/>
    </source>
</evidence>
<dbReference type="EnsemblPlants" id="OB06G24800.1">
    <property type="protein sequence ID" value="OB06G24800.1"/>
    <property type="gene ID" value="OB06G24800"/>
</dbReference>
<sequence length="65" mass="7447">MITKGDRINARWILRELNSVANDLAYKGRLAWKHISSVPSFLCHNQTHTLHVSQCPCARDLPQSF</sequence>
<reference evidence="1" key="2">
    <citation type="submission" date="2013-04" db="UniProtKB">
        <authorList>
            <consortium name="EnsemblPlants"/>
        </authorList>
    </citation>
    <scope>IDENTIFICATION</scope>
</reference>
<dbReference type="Proteomes" id="UP000006038">
    <property type="component" value="Chromosome 6"/>
</dbReference>
<organism evidence="1">
    <name type="scientific">Oryza brachyantha</name>
    <name type="common">malo sina</name>
    <dbReference type="NCBI Taxonomy" id="4533"/>
    <lineage>
        <taxon>Eukaryota</taxon>
        <taxon>Viridiplantae</taxon>
        <taxon>Streptophyta</taxon>
        <taxon>Embryophyta</taxon>
        <taxon>Tracheophyta</taxon>
        <taxon>Spermatophyta</taxon>
        <taxon>Magnoliopsida</taxon>
        <taxon>Liliopsida</taxon>
        <taxon>Poales</taxon>
        <taxon>Poaceae</taxon>
        <taxon>BOP clade</taxon>
        <taxon>Oryzoideae</taxon>
        <taxon>Oryzeae</taxon>
        <taxon>Oryzinae</taxon>
        <taxon>Oryza</taxon>
    </lineage>
</organism>
<evidence type="ECO:0000313" key="1">
    <source>
        <dbReference type="EnsemblPlants" id="OB06G24800.1"/>
    </source>
</evidence>
<dbReference type="Gramene" id="OB06G24800.1">
    <property type="protein sequence ID" value="OB06G24800.1"/>
    <property type="gene ID" value="OB06G24800"/>
</dbReference>
<keyword evidence="2" id="KW-1185">Reference proteome</keyword>
<dbReference type="HOGENOM" id="CLU_2856550_0_0_1"/>
<reference evidence="1" key="1">
    <citation type="journal article" date="2013" name="Nat. Commun.">
        <title>Whole-genome sequencing of Oryza brachyantha reveals mechanisms underlying Oryza genome evolution.</title>
        <authorList>
            <person name="Chen J."/>
            <person name="Huang Q."/>
            <person name="Gao D."/>
            <person name="Wang J."/>
            <person name="Lang Y."/>
            <person name="Liu T."/>
            <person name="Li B."/>
            <person name="Bai Z."/>
            <person name="Luis Goicoechea J."/>
            <person name="Liang C."/>
            <person name="Chen C."/>
            <person name="Zhang W."/>
            <person name="Sun S."/>
            <person name="Liao Y."/>
            <person name="Zhang X."/>
            <person name="Yang L."/>
            <person name="Song C."/>
            <person name="Wang M."/>
            <person name="Shi J."/>
            <person name="Liu G."/>
            <person name="Liu J."/>
            <person name="Zhou H."/>
            <person name="Zhou W."/>
            <person name="Yu Q."/>
            <person name="An N."/>
            <person name="Chen Y."/>
            <person name="Cai Q."/>
            <person name="Wang B."/>
            <person name="Liu B."/>
            <person name="Min J."/>
            <person name="Huang Y."/>
            <person name="Wu H."/>
            <person name="Li Z."/>
            <person name="Zhang Y."/>
            <person name="Yin Y."/>
            <person name="Song W."/>
            <person name="Jiang J."/>
            <person name="Jackson S.A."/>
            <person name="Wing R.A."/>
            <person name="Wang J."/>
            <person name="Chen M."/>
        </authorList>
    </citation>
    <scope>NUCLEOTIDE SEQUENCE [LARGE SCALE GENOMIC DNA]</scope>
    <source>
        <strain evidence="1">cv. IRGC 101232</strain>
    </source>
</reference>
<dbReference type="AlphaFoldDB" id="J3MEN6"/>
<name>J3MEN6_ORYBR</name>
<protein>
    <submittedName>
        <fullName evidence="1">Uncharacterized protein</fullName>
    </submittedName>
</protein>
<proteinExistence type="predicted"/>
<accession>J3MEN6</accession>